<evidence type="ECO:0000313" key="3">
    <source>
        <dbReference type="EMBL" id="VIO51908.1"/>
    </source>
</evidence>
<organism evidence="3">
    <name type="scientific">Gibberella zeae</name>
    <name type="common">Wheat head blight fungus</name>
    <name type="synonym">Fusarium graminearum</name>
    <dbReference type="NCBI Taxonomy" id="5518"/>
    <lineage>
        <taxon>Eukaryota</taxon>
        <taxon>Fungi</taxon>
        <taxon>Dikarya</taxon>
        <taxon>Ascomycota</taxon>
        <taxon>Pezizomycotina</taxon>
        <taxon>Sordariomycetes</taxon>
        <taxon>Hypocreomycetidae</taxon>
        <taxon>Hypocreales</taxon>
        <taxon>Nectriaceae</taxon>
        <taxon>Fusarium</taxon>
    </lineage>
</organism>
<feature type="compositionally biased region" description="Polar residues" evidence="1">
    <location>
        <begin position="199"/>
        <end position="211"/>
    </location>
</feature>
<gene>
    <name evidence="3" type="ORF">FUG_LOCUS680</name>
    <name evidence="2" type="ORF">MDCFG202_LOCUS142802</name>
</gene>
<evidence type="ECO:0000256" key="1">
    <source>
        <dbReference type="SAM" id="MobiDB-lite"/>
    </source>
</evidence>
<reference evidence="3" key="1">
    <citation type="submission" date="2019-04" db="EMBL/GenBank/DDBJ databases">
        <authorList>
            <person name="Melise S."/>
            <person name="Noan J."/>
            <person name="Okalmin O."/>
        </authorList>
    </citation>
    <scope>NUCLEOTIDE SEQUENCE</scope>
    <source>
        <strain evidence="3">FN9</strain>
    </source>
</reference>
<name>A0A4E9D0A8_GIBZA</name>
<protein>
    <submittedName>
        <fullName evidence="3">Uncharacterized protein</fullName>
    </submittedName>
</protein>
<reference evidence="2" key="2">
    <citation type="submission" date="2021-03" db="EMBL/GenBank/DDBJ databases">
        <authorList>
            <person name="Alouane T."/>
            <person name="Langin T."/>
            <person name="Bonhomme L."/>
        </authorList>
    </citation>
    <scope>NUCLEOTIDE SEQUENCE</scope>
    <source>
        <strain evidence="2">MDC_Fg202</strain>
    </source>
</reference>
<evidence type="ECO:0000313" key="2">
    <source>
        <dbReference type="EMBL" id="CAG1976367.1"/>
    </source>
</evidence>
<dbReference type="EMBL" id="CAJPIJ010000104">
    <property type="protein sequence ID" value="CAG1976367.1"/>
    <property type="molecule type" value="Genomic_DNA"/>
</dbReference>
<feature type="region of interest" description="Disordered" evidence="1">
    <location>
        <begin position="199"/>
        <end position="225"/>
    </location>
</feature>
<dbReference type="AlphaFoldDB" id="A0A4E9D0A8"/>
<accession>A0A4E9D0A8</accession>
<dbReference type="EMBL" id="CAAKMV010000011">
    <property type="protein sequence ID" value="VIO51908.1"/>
    <property type="molecule type" value="Genomic_DNA"/>
</dbReference>
<dbReference type="Proteomes" id="UP000746612">
    <property type="component" value="Unassembled WGS sequence"/>
</dbReference>
<sequence length="317" mass="34754">MPVPSSALVFESGIHAIPGPGNSMRPNSLDALVRHQLEAASRDLASEAEFTAAGTAPGHHQNIINDVGDYLAQTARMWYCLTNKLVQGPHVERAAEEAHEQSFATTYMADLQPMATMDINITKLGKIRDLAEKFSEEVQEVWRRKPDSGSSTYQTAPAFPAVKSEPASWIHQPPRESLDAGVGLGLGVGVRGGQRNILTSQNTDDTLSPGGNASGSEDSGGDEDEQFSKIDMDALKQRGKGAYHCPLEYRCDKGGVDKDGKLVIFDRNSSFAQHCNKHRKPWRCDVPGCPNPPKKRKFARRDGLERHKLTVKHRVMS</sequence>
<proteinExistence type="predicted"/>